<protein>
    <submittedName>
        <fullName evidence="2">Uncharacterized protein</fullName>
    </submittedName>
</protein>
<sequence>MRQFQVHELRVGDVRVHDTNACDPDLGKAHWRALLPPGVHLRQWVQDVFDHGMSLQDPHDGDLPGHSRGEEGDGEVQPGQDALDEAPQGRAVGVDADERPLPHGCGPKLGPVPSLGPIASGRGTVLNVRKSASPFHCPVRKEDRDGVDDGNGLDTAPGGIGAGVDVVVEEVRHGPLHAALEAAAHSGVLGPDRDVGVQALTVHAWTRELAG</sequence>
<reference evidence="2" key="1">
    <citation type="submission" date="2021-01" db="EMBL/GenBank/DDBJ databases">
        <authorList>
            <person name="Corre E."/>
            <person name="Pelletier E."/>
            <person name="Niang G."/>
            <person name="Scheremetjew M."/>
            <person name="Finn R."/>
            <person name="Kale V."/>
            <person name="Holt S."/>
            <person name="Cochrane G."/>
            <person name="Meng A."/>
            <person name="Brown T."/>
            <person name="Cohen L."/>
        </authorList>
    </citation>
    <scope>NUCLEOTIDE SEQUENCE</scope>
    <source>
        <strain evidence="2">NIES-381</strain>
    </source>
</reference>
<feature type="compositionally biased region" description="Basic and acidic residues" evidence="1">
    <location>
        <begin position="57"/>
        <end position="71"/>
    </location>
</feature>
<evidence type="ECO:0000256" key="1">
    <source>
        <dbReference type="SAM" id="MobiDB-lite"/>
    </source>
</evidence>
<name>A0A7S1N8J8_9EUGL</name>
<accession>A0A7S1N8J8</accession>
<feature type="region of interest" description="Disordered" evidence="1">
    <location>
        <begin position="52"/>
        <end position="117"/>
    </location>
</feature>
<gene>
    <name evidence="2" type="ORF">EGYM00392_LOCUS14895</name>
</gene>
<organism evidence="2">
    <name type="scientific">Eutreptiella gymnastica</name>
    <dbReference type="NCBI Taxonomy" id="73025"/>
    <lineage>
        <taxon>Eukaryota</taxon>
        <taxon>Discoba</taxon>
        <taxon>Euglenozoa</taxon>
        <taxon>Euglenida</taxon>
        <taxon>Spirocuta</taxon>
        <taxon>Euglenophyceae</taxon>
        <taxon>Eutreptiales</taxon>
        <taxon>Eutreptiaceae</taxon>
        <taxon>Eutreptiella</taxon>
    </lineage>
</organism>
<evidence type="ECO:0000313" key="2">
    <source>
        <dbReference type="EMBL" id="CAD9003811.1"/>
    </source>
</evidence>
<dbReference type="EMBL" id="HBGA01040946">
    <property type="protein sequence ID" value="CAD9003811.1"/>
    <property type="molecule type" value="Transcribed_RNA"/>
</dbReference>
<proteinExistence type="predicted"/>
<feature type="region of interest" description="Disordered" evidence="1">
    <location>
        <begin position="136"/>
        <end position="156"/>
    </location>
</feature>
<dbReference type="AlphaFoldDB" id="A0A7S1N8J8"/>